<name>A0AAN9AV04_9CAEN</name>
<evidence type="ECO:0000256" key="10">
    <source>
        <dbReference type="SAM" id="MobiDB-lite"/>
    </source>
</evidence>
<evidence type="ECO:0000256" key="5">
    <source>
        <dbReference type="ARBA" id="ARBA00022824"/>
    </source>
</evidence>
<dbReference type="PANTHER" id="PTHR13202:SF0">
    <property type="entry name" value="SIGNAL PEPTIDASE COMPLEX SUBUNIT 1"/>
    <property type="match status" value="1"/>
</dbReference>
<dbReference type="Proteomes" id="UP001374579">
    <property type="component" value="Unassembled WGS sequence"/>
</dbReference>
<keyword evidence="4 11" id="KW-0812">Transmembrane</keyword>
<evidence type="ECO:0000256" key="7">
    <source>
        <dbReference type="ARBA" id="ARBA00023136"/>
    </source>
</evidence>
<proteinExistence type="inferred from homology"/>
<comment type="function">
    <text evidence="9">Component of the signal peptidase complex (SPC) which catalyzes the cleavage of N-terminal signal sequences from nascent proteins as they are translocated into the lumen of the endoplasmic reticulum. Dispensable for SPC enzymatic activity.</text>
</comment>
<evidence type="ECO:0000256" key="1">
    <source>
        <dbReference type="ARBA" id="ARBA00004477"/>
    </source>
</evidence>
<feature type="region of interest" description="Disordered" evidence="10">
    <location>
        <begin position="85"/>
        <end position="114"/>
    </location>
</feature>
<dbReference type="GO" id="GO:0006465">
    <property type="term" value="P:signal peptide processing"/>
    <property type="evidence" value="ECO:0007669"/>
    <property type="project" value="InterPro"/>
</dbReference>
<organism evidence="12 13">
    <name type="scientific">Littorina saxatilis</name>
    <dbReference type="NCBI Taxonomy" id="31220"/>
    <lineage>
        <taxon>Eukaryota</taxon>
        <taxon>Metazoa</taxon>
        <taxon>Spiralia</taxon>
        <taxon>Lophotrochozoa</taxon>
        <taxon>Mollusca</taxon>
        <taxon>Gastropoda</taxon>
        <taxon>Caenogastropoda</taxon>
        <taxon>Littorinimorpha</taxon>
        <taxon>Littorinoidea</taxon>
        <taxon>Littorinidae</taxon>
        <taxon>Littorina</taxon>
    </lineage>
</organism>
<dbReference type="AlphaFoldDB" id="A0AAN9AV04"/>
<keyword evidence="5" id="KW-0256">Endoplasmic reticulum</keyword>
<protein>
    <recommendedName>
        <fullName evidence="3">Signal peptidase complex subunit 1</fullName>
    </recommendedName>
    <alternativeName>
        <fullName evidence="8">Microsomal signal peptidase 12 kDa subunit</fullName>
    </alternativeName>
</protein>
<accession>A0AAN9AV04</accession>
<feature type="transmembrane region" description="Helical" evidence="11">
    <location>
        <begin position="30"/>
        <end position="48"/>
    </location>
</feature>
<dbReference type="Pfam" id="PF06645">
    <property type="entry name" value="SPC12"/>
    <property type="match status" value="1"/>
</dbReference>
<keyword evidence="7 11" id="KW-0472">Membrane</keyword>
<comment type="caution">
    <text evidence="12">The sequence shown here is derived from an EMBL/GenBank/DDBJ whole genome shotgun (WGS) entry which is preliminary data.</text>
</comment>
<evidence type="ECO:0000313" key="13">
    <source>
        <dbReference type="Proteomes" id="UP001374579"/>
    </source>
</evidence>
<feature type="transmembrane region" description="Helical" evidence="11">
    <location>
        <begin position="54"/>
        <end position="74"/>
    </location>
</feature>
<reference evidence="12 13" key="1">
    <citation type="submission" date="2024-02" db="EMBL/GenBank/DDBJ databases">
        <title>Chromosome-scale genome assembly of the rough periwinkle Littorina saxatilis.</title>
        <authorList>
            <person name="De Jode A."/>
            <person name="Faria R."/>
            <person name="Formenti G."/>
            <person name="Sims Y."/>
            <person name="Smith T.P."/>
            <person name="Tracey A."/>
            <person name="Wood J.M.D."/>
            <person name="Zagrodzka Z.B."/>
            <person name="Johannesson K."/>
            <person name="Butlin R.K."/>
            <person name="Leder E.H."/>
        </authorList>
    </citation>
    <scope>NUCLEOTIDE SEQUENCE [LARGE SCALE GENOMIC DNA]</scope>
    <source>
        <strain evidence="12">Snail1</strain>
        <tissue evidence="12">Muscle</tissue>
    </source>
</reference>
<evidence type="ECO:0000256" key="2">
    <source>
        <dbReference type="ARBA" id="ARBA00005245"/>
    </source>
</evidence>
<evidence type="ECO:0000256" key="11">
    <source>
        <dbReference type="SAM" id="Phobius"/>
    </source>
</evidence>
<dbReference type="GO" id="GO:0005787">
    <property type="term" value="C:signal peptidase complex"/>
    <property type="evidence" value="ECO:0007669"/>
    <property type="project" value="InterPro"/>
</dbReference>
<evidence type="ECO:0000256" key="3">
    <source>
        <dbReference type="ARBA" id="ARBA00017059"/>
    </source>
</evidence>
<dbReference type="PANTHER" id="PTHR13202">
    <property type="entry name" value="MICROSOMAL SIGNAL PEPTIDASE 12 KDA SUBUNIT"/>
    <property type="match status" value="1"/>
</dbReference>
<evidence type="ECO:0000256" key="4">
    <source>
        <dbReference type="ARBA" id="ARBA00022692"/>
    </source>
</evidence>
<evidence type="ECO:0000256" key="9">
    <source>
        <dbReference type="ARBA" id="ARBA00045204"/>
    </source>
</evidence>
<dbReference type="InterPro" id="IPR009542">
    <property type="entry name" value="Spc1/SPCS1"/>
</dbReference>
<evidence type="ECO:0000256" key="8">
    <source>
        <dbReference type="ARBA" id="ARBA00032913"/>
    </source>
</evidence>
<dbReference type="EMBL" id="JBAMIC010000019">
    <property type="protein sequence ID" value="KAK7093652.1"/>
    <property type="molecule type" value="Genomic_DNA"/>
</dbReference>
<gene>
    <name evidence="12" type="ORF">V1264_007357</name>
</gene>
<keyword evidence="6 11" id="KW-1133">Transmembrane helix</keyword>
<comment type="similarity">
    <text evidence="2">Belongs to the SPCS1 family.</text>
</comment>
<sequence>MDYIMPLIPESIQSMPLHMDFAGQKKAEKTFQLIILLFGAVGFVWGYVCQQFSQTMYILLAGVLLSCILTLPPWPMYRKNPLPWQKARPETGTGDSVANSASTGQNQQKSKKKK</sequence>
<evidence type="ECO:0000256" key="6">
    <source>
        <dbReference type="ARBA" id="ARBA00022989"/>
    </source>
</evidence>
<comment type="subcellular location">
    <subcellularLocation>
        <location evidence="1">Endoplasmic reticulum membrane</location>
        <topology evidence="1">Multi-pass membrane protein</topology>
    </subcellularLocation>
</comment>
<keyword evidence="13" id="KW-1185">Reference proteome</keyword>
<feature type="compositionally biased region" description="Polar residues" evidence="10">
    <location>
        <begin position="93"/>
        <end position="108"/>
    </location>
</feature>
<dbReference type="GO" id="GO:0045047">
    <property type="term" value="P:protein targeting to ER"/>
    <property type="evidence" value="ECO:0007669"/>
    <property type="project" value="TreeGrafter"/>
</dbReference>
<evidence type="ECO:0000313" key="12">
    <source>
        <dbReference type="EMBL" id="KAK7093652.1"/>
    </source>
</evidence>